<evidence type="ECO:0000256" key="1">
    <source>
        <dbReference type="ARBA" id="ARBA00037217"/>
    </source>
</evidence>
<protein>
    <recommendedName>
        <fullName evidence="3">Pyridine nucleotide-disulfide oxidoreductase domain-containing protein 2</fullName>
    </recommendedName>
</protein>
<proteinExistence type="predicted"/>
<evidence type="ECO:0000256" key="2">
    <source>
        <dbReference type="ARBA" id="ARBA00038825"/>
    </source>
</evidence>
<feature type="domain" description="Amine oxidase" evidence="4">
    <location>
        <begin position="23"/>
        <end position="344"/>
    </location>
</feature>
<organism evidence="5 6">
    <name type="scientific">Shinella yambaruensis</name>
    <dbReference type="NCBI Taxonomy" id="415996"/>
    <lineage>
        <taxon>Bacteria</taxon>
        <taxon>Pseudomonadati</taxon>
        <taxon>Pseudomonadota</taxon>
        <taxon>Alphaproteobacteria</taxon>
        <taxon>Hyphomicrobiales</taxon>
        <taxon>Rhizobiaceae</taxon>
        <taxon>Shinella</taxon>
    </lineage>
</organism>
<evidence type="ECO:0000313" key="5">
    <source>
        <dbReference type="EMBL" id="GLR51708.1"/>
    </source>
</evidence>
<evidence type="ECO:0000259" key="4">
    <source>
        <dbReference type="Pfam" id="PF01593"/>
    </source>
</evidence>
<accession>A0ABQ5ZLH2</accession>
<comment type="function">
    <text evidence="1">Probable oxidoreductase that may play a role as regulator of mitochondrial function.</text>
</comment>
<evidence type="ECO:0000313" key="6">
    <source>
        <dbReference type="Proteomes" id="UP001156702"/>
    </source>
</evidence>
<dbReference type="Pfam" id="PF01593">
    <property type="entry name" value="Amino_oxidase"/>
    <property type="match status" value="1"/>
</dbReference>
<dbReference type="InterPro" id="IPR036188">
    <property type="entry name" value="FAD/NAD-bd_sf"/>
</dbReference>
<dbReference type="PANTHER" id="PTHR10668:SF103">
    <property type="entry name" value="PYRIDINE NUCLEOTIDE-DISULFIDE OXIDOREDUCTASE DOMAIN-CONTAINING PROTEIN 2"/>
    <property type="match status" value="1"/>
</dbReference>
<dbReference type="RefSeq" id="WP_244768051.1">
    <property type="nucleotide sequence ID" value="NZ_BSOP01000020.1"/>
</dbReference>
<dbReference type="PANTHER" id="PTHR10668">
    <property type="entry name" value="PHYTOENE DEHYDROGENASE"/>
    <property type="match status" value="1"/>
</dbReference>
<dbReference type="Proteomes" id="UP001156702">
    <property type="component" value="Unassembled WGS sequence"/>
</dbReference>
<name>A0ABQ5ZLH2_9HYPH</name>
<evidence type="ECO:0000256" key="3">
    <source>
        <dbReference type="ARBA" id="ARBA00040298"/>
    </source>
</evidence>
<sequence>MSNIADISTGTYDAIVVGGGHNGLVATAYLAKAGLRPLLIEARPTLGGPCGTFEFLPGYRCAFTNSPGSFEPRFIAELQLEHFGLKFIRTDPTVVHPFPRGAFIGWRDRDRLAAQFDAYAPGEAERYFGLLSDLEELGRHLGASMFAPSPDLVHAARDVPGHLAGLFDRVMCGSLRQLLDERLKSEETKALLGMLALNATLTPPSAPGSAVGLMMRPISLASYAALDDDDPRRAALRGSTGLPVGGMGAIIDALEACCLAHGATILKDAPIERILHAGGRARGVVTVKGDEFLAPVVLSAINPRTLFGKMLDDEAVGADVRREIAAVPMRGSAFKLVLALDGVPRYAGLPADVDPAQAAQVQFRIAPSLDYIERAIADGLAGRLAERPIMWGLIPSVTSPDMAPAGCHLLSVNAWHAPYALAEGSWPEAGKRFADICIDALANYMPDLRRRLIGLRYFNPVEIEDELGLVQSNITHGDMLPNALFGARPHRKAHDYRTPLSGLYLSGGGTWPGGYVTGIPGYNAANTIIKDLDVTS</sequence>
<gene>
    <name evidence="5" type="ORF">GCM10007923_29180</name>
</gene>
<reference evidence="6" key="1">
    <citation type="journal article" date="2019" name="Int. J. Syst. Evol. Microbiol.">
        <title>The Global Catalogue of Microorganisms (GCM) 10K type strain sequencing project: providing services to taxonomists for standard genome sequencing and annotation.</title>
        <authorList>
            <consortium name="The Broad Institute Genomics Platform"/>
            <consortium name="The Broad Institute Genome Sequencing Center for Infectious Disease"/>
            <person name="Wu L."/>
            <person name="Ma J."/>
        </authorList>
    </citation>
    <scope>NUCLEOTIDE SEQUENCE [LARGE SCALE GENOMIC DNA]</scope>
    <source>
        <strain evidence="6">NBRC 102122</strain>
    </source>
</reference>
<comment type="caution">
    <text evidence="5">The sequence shown here is derived from an EMBL/GenBank/DDBJ whole genome shotgun (WGS) entry which is preliminary data.</text>
</comment>
<dbReference type="InterPro" id="IPR002937">
    <property type="entry name" value="Amino_oxidase"/>
</dbReference>
<dbReference type="SUPFAM" id="SSF51905">
    <property type="entry name" value="FAD/NAD(P)-binding domain"/>
    <property type="match status" value="1"/>
</dbReference>
<keyword evidence="6" id="KW-1185">Reference proteome</keyword>
<comment type="subunit">
    <text evidence="2">Interacts with COX5B; this interaction may contribute to localize PYROXD2 to the inner face of the inner mitochondrial membrane.</text>
</comment>
<dbReference type="Gene3D" id="3.50.50.60">
    <property type="entry name" value="FAD/NAD(P)-binding domain"/>
    <property type="match status" value="2"/>
</dbReference>
<dbReference type="EMBL" id="BSOP01000020">
    <property type="protein sequence ID" value="GLR51708.1"/>
    <property type="molecule type" value="Genomic_DNA"/>
</dbReference>